<dbReference type="PROSITE" id="PS51385">
    <property type="entry name" value="YJEF_N"/>
    <property type="match status" value="1"/>
</dbReference>
<comment type="caution">
    <text evidence="22">The sequence shown here is derived from an EMBL/GenBank/DDBJ whole genome shotgun (WGS) entry which is preliminary data.</text>
</comment>
<evidence type="ECO:0000256" key="16">
    <source>
        <dbReference type="ARBA" id="ARBA00049209"/>
    </source>
</evidence>
<comment type="cofactor">
    <cofactor evidence="18 19">
        <name>K(+)</name>
        <dbReference type="ChEBI" id="CHEBI:29103"/>
    </cofactor>
    <text evidence="18 19">Binds 1 potassium ion per subunit.</text>
</comment>
<dbReference type="PANTHER" id="PTHR12592">
    <property type="entry name" value="ATP-DEPENDENT (S)-NAD(P)H-HYDRATE DEHYDRATASE FAMILY MEMBER"/>
    <property type="match status" value="1"/>
</dbReference>
<evidence type="ECO:0000256" key="8">
    <source>
        <dbReference type="ARBA" id="ARBA00022857"/>
    </source>
</evidence>
<feature type="binding site" evidence="18">
    <location>
        <position position="87"/>
    </location>
    <ligand>
        <name>K(+)</name>
        <dbReference type="ChEBI" id="CHEBI:29103"/>
    </ligand>
</feature>
<dbReference type="RefSeq" id="WP_188775798.1">
    <property type="nucleotide sequence ID" value="NZ_BMMB01000005.1"/>
</dbReference>
<evidence type="ECO:0000259" key="20">
    <source>
        <dbReference type="PROSITE" id="PS51383"/>
    </source>
</evidence>
<comment type="subunit">
    <text evidence="17">Homotetramer.</text>
</comment>
<evidence type="ECO:0000256" key="9">
    <source>
        <dbReference type="ARBA" id="ARBA00022958"/>
    </source>
</evidence>
<evidence type="ECO:0000256" key="18">
    <source>
        <dbReference type="HAMAP-Rule" id="MF_01966"/>
    </source>
</evidence>
<dbReference type="InterPro" id="IPR004443">
    <property type="entry name" value="YjeF_N_dom"/>
</dbReference>
<feature type="binding site" evidence="17">
    <location>
        <begin position="484"/>
        <end position="488"/>
    </location>
    <ligand>
        <name>AMP</name>
        <dbReference type="ChEBI" id="CHEBI:456215"/>
    </ligand>
</feature>
<evidence type="ECO:0000256" key="19">
    <source>
        <dbReference type="PIRNR" id="PIRNR017184"/>
    </source>
</evidence>
<dbReference type="Pfam" id="PF01256">
    <property type="entry name" value="Carb_kinase"/>
    <property type="match status" value="1"/>
</dbReference>
<comment type="similarity">
    <text evidence="18">Belongs to the NnrE/AIBP family.</text>
</comment>
<keyword evidence="10 17" id="KW-0520">NAD</keyword>
<dbReference type="InterPro" id="IPR017953">
    <property type="entry name" value="Carbohydrate_kinase_pred_CS"/>
</dbReference>
<keyword evidence="23" id="KW-1185">Reference proteome</keyword>
<evidence type="ECO:0000256" key="12">
    <source>
        <dbReference type="ARBA" id="ARBA00023239"/>
    </source>
</evidence>
<feature type="binding site" evidence="18">
    <location>
        <position position="183"/>
    </location>
    <ligand>
        <name>K(+)</name>
        <dbReference type="ChEBI" id="CHEBI:29103"/>
    </ligand>
</feature>
<feature type="domain" description="YjeF N-terminal" evidence="21">
    <location>
        <begin position="9"/>
        <end position="273"/>
    </location>
</feature>
<evidence type="ECO:0000313" key="23">
    <source>
        <dbReference type="Proteomes" id="UP001185028"/>
    </source>
</evidence>
<keyword evidence="5 18" id="KW-0479">Metal-binding</keyword>
<dbReference type="EMBL" id="JAVDQH010000006">
    <property type="protein sequence ID" value="MDR6244077.1"/>
    <property type="molecule type" value="Genomic_DNA"/>
</dbReference>
<dbReference type="Gene3D" id="3.40.1190.20">
    <property type="match status" value="1"/>
</dbReference>
<comment type="catalytic activity">
    <reaction evidence="2 18 19">
        <text>(6R)-NADPHX = (6S)-NADPHX</text>
        <dbReference type="Rhea" id="RHEA:32227"/>
        <dbReference type="ChEBI" id="CHEBI:64076"/>
        <dbReference type="ChEBI" id="CHEBI:64077"/>
        <dbReference type="EC" id="5.1.99.6"/>
    </reaction>
</comment>
<evidence type="ECO:0000256" key="13">
    <source>
        <dbReference type="ARBA" id="ARBA00023268"/>
    </source>
</evidence>
<name>A0ABU1J0E5_9BACL</name>
<evidence type="ECO:0000256" key="5">
    <source>
        <dbReference type="ARBA" id="ARBA00022723"/>
    </source>
</evidence>
<feature type="binding site" evidence="18">
    <location>
        <position position="219"/>
    </location>
    <ligand>
        <name>K(+)</name>
        <dbReference type="ChEBI" id="CHEBI:29103"/>
    </ligand>
</feature>
<organism evidence="22 23">
    <name type="scientific">Paenibacillus hunanensis</name>
    <dbReference type="NCBI Taxonomy" id="539262"/>
    <lineage>
        <taxon>Bacteria</taxon>
        <taxon>Bacillati</taxon>
        <taxon>Bacillota</taxon>
        <taxon>Bacilli</taxon>
        <taxon>Bacillales</taxon>
        <taxon>Paenibacillaceae</taxon>
        <taxon>Paenibacillus</taxon>
    </lineage>
</organism>
<comment type="function">
    <text evidence="14 19">Bifunctional enzyme that catalyzes the epimerization of the S- and R-forms of NAD(P)HX and the dehydration of the S-form of NAD(P)HX at the expense of ADP, which is converted to AMP. This allows the repair of both epimers of NAD(P)HX, a damaged form of NAD(P)H that is a result of enzymatic or heat-dependent hydration.</text>
</comment>
<dbReference type="Gene3D" id="3.40.50.10260">
    <property type="entry name" value="YjeF N-terminal domain"/>
    <property type="match status" value="1"/>
</dbReference>
<dbReference type="SUPFAM" id="SSF53613">
    <property type="entry name" value="Ribokinase-like"/>
    <property type="match status" value="1"/>
</dbReference>
<evidence type="ECO:0000256" key="17">
    <source>
        <dbReference type="HAMAP-Rule" id="MF_01965"/>
    </source>
</evidence>
<evidence type="ECO:0000256" key="3">
    <source>
        <dbReference type="ARBA" id="ARBA00006001"/>
    </source>
</evidence>
<comment type="function">
    <text evidence="17">Catalyzes the dehydration of the S-form of NAD(P)HX at the expense of ADP, which is converted to AMP. Together with NAD(P)HX epimerase, which catalyzes the epimerization of the S- and R-forms, the enzyme allows the repair of both epimers of NAD(P)HX, a damaged form of NAD(P)H that is a result of enzymatic or heat-dependent hydration.</text>
</comment>
<keyword evidence="9 18" id="KW-0630">Potassium</keyword>
<evidence type="ECO:0000256" key="2">
    <source>
        <dbReference type="ARBA" id="ARBA00000909"/>
    </source>
</evidence>
<feature type="binding site" evidence="17">
    <location>
        <position position="323"/>
    </location>
    <ligand>
        <name>(6S)-NADPHX</name>
        <dbReference type="ChEBI" id="CHEBI:64076"/>
    </ligand>
</feature>
<evidence type="ECO:0000256" key="15">
    <source>
        <dbReference type="ARBA" id="ARBA00048238"/>
    </source>
</evidence>
<keyword evidence="8 17" id="KW-0521">NADP</keyword>
<dbReference type="SUPFAM" id="SSF64153">
    <property type="entry name" value="YjeF N-terminal domain-like"/>
    <property type="match status" value="1"/>
</dbReference>
<feature type="binding site" evidence="18">
    <location>
        <begin position="86"/>
        <end position="90"/>
    </location>
    <ligand>
        <name>(6S)-NADPHX</name>
        <dbReference type="ChEBI" id="CHEBI:64076"/>
    </ligand>
</feature>
<dbReference type="InterPro" id="IPR030677">
    <property type="entry name" value="Nnr"/>
</dbReference>
<keyword evidence="13" id="KW-0511">Multifunctional enzyme</keyword>
<proteinExistence type="inferred from homology"/>
<evidence type="ECO:0000256" key="11">
    <source>
        <dbReference type="ARBA" id="ARBA00023235"/>
    </source>
</evidence>
<dbReference type="PANTHER" id="PTHR12592:SF0">
    <property type="entry name" value="ATP-DEPENDENT (S)-NAD(P)H-HYDRATE DEHYDRATASE"/>
    <property type="match status" value="1"/>
</dbReference>
<dbReference type="InterPro" id="IPR036652">
    <property type="entry name" value="YjeF_N_dom_sf"/>
</dbReference>
<evidence type="ECO:0000256" key="10">
    <source>
        <dbReference type="ARBA" id="ARBA00023027"/>
    </source>
</evidence>
<dbReference type="EC" id="4.2.1.136" evidence="19"/>
<evidence type="ECO:0000256" key="14">
    <source>
        <dbReference type="ARBA" id="ARBA00025153"/>
    </source>
</evidence>
<comment type="catalytic activity">
    <reaction evidence="1 18 19">
        <text>(6R)-NADHX = (6S)-NADHX</text>
        <dbReference type="Rhea" id="RHEA:32215"/>
        <dbReference type="ChEBI" id="CHEBI:64074"/>
        <dbReference type="ChEBI" id="CHEBI:64075"/>
        <dbReference type="EC" id="5.1.99.6"/>
    </reaction>
</comment>
<protein>
    <recommendedName>
        <fullName evidence="19">Bifunctional NAD(P)H-hydrate repair enzyme</fullName>
    </recommendedName>
    <alternativeName>
        <fullName evidence="19">Nicotinamide nucleotide repair protein</fullName>
    </alternativeName>
    <domain>
        <recommendedName>
            <fullName evidence="19">ADP-dependent (S)-NAD(P)H-hydrate dehydratase</fullName>
            <ecNumber evidence="19">4.2.1.136</ecNumber>
        </recommendedName>
        <alternativeName>
            <fullName evidence="19">ADP-dependent NAD(P)HX dehydratase</fullName>
        </alternativeName>
    </domain>
    <domain>
        <recommendedName>
            <fullName evidence="19">NAD(P)H-hydrate epimerase</fullName>
            <ecNumber evidence="19">5.1.99.6</ecNumber>
        </recommendedName>
    </domain>
</protein>
<dbReference type="GO" id="GO:0052856">
    <property type="term" value="F:NAD(P)HX epimerase activity"/>
    <property type="evidence" value="ECO:0007669"/>
    <property type="project" value="UniProtKB-EC"/>
</dbReference>
<comment type="function">
    <text evidence="18">Catalyzes the epimerization of the S- and R-forms of NAD(P)HX, a damaged form of NAD(P)H that is a result of enzymatic or heat-dependent hydration. This is a prerequisite for the S-specific NAD(P)H-hydrate dehydratase to allow the repair of both epimers of NAD(P)HX.</text>
</comment>
<dbReference type="NCBIfam" id="TIGR00196">
    <property type="entry name" value="yjeF_cterm"/>
    <property type="match status" value="1"/>
</dbReference>
<dbReference type="InterPro" id="IPR029056">
    <property type="entry name" value="Ribokinase-like"/>
</dbReference>
<feature type="domain" description="YjeF C-terminal" evidence="20">
    <location>
        <begin position="288"/>
        <end position="568"/>
    </location>
</feature>
<feature type="binding site" evidence="17">
    <location>
        <position position="513"/>
    </location>
    <ligand>
        <name>AMP</name>
        <dbReference type="ChEBI" id="CHEBI:456215"/>
    </ligand>
</feature>
<dbReference type="InterPro" id="IPR000631">
    <property type="entry name" value="CARKD"/>
</dbReference>
<dbReference type="NCBIfam" id="TIGR00197">
    <property type="entry name" value="yjeF_nterm"/>
    <property type="match status" value="1"/>
</dbReference>
<dbReference type="HAMAP" id="MF_01965">
    <property type="entry name" value="NADHX_dehydratase"/>
    <property type="match status" value="1"/>
</dbReference>
<evidence type="ECO:0000313" key="22">
    <source>
        <dbReference type="EMBL" id="MDR6244077.1"/>
    </source>
</evidence>
<sequence>MHIVTAQQMRDLDHYTIEELGIPSLSLMEVAGKAIAEEVLSWCGQQHESADIPSGPALTHRSAIHSDQYALPGQEQHWLVLVGKGNNGGDGLVAARYLQDAGIRVTLLYAMPPEQCSGDAAIQRDAAERSGIPHAVWDAEWDCSAATRQVEISGSNGGAIAASLSQTAQSISERWNGYTGIIDALLGTGSKGEPREPYGAMIRSANATGKPIIAADIPSGLNADTGEVAESCIQATRTVCLAFLKQGLTQYPGANAAGDVVIRNIGIPRIAVERANVSTYLITESVLKQGLGIDTTRARAVDGHKGTYGHVMIIGGSLNMSGAGLMASRSALRIGSGLVTWLLPEQLMKHMVGHVPELMMAPVSKEASGQWTAATTEAILEQTAKADVVAIGPGLGRFDGDGEWLRTLWGQLDQPLVIDADGLNILAEAGGLTSWSKRSAATVLTPHPGEMARLAGVSTKEVQRDRLGLARRFAMEHHIILVLKGARTVIAAPDGTVLVNTTGHPGMATGGSGDVLTGVIAGLLAQGLNGIQAAAFGVHLHGHAGEVAALARSGHPASLLAGDIIEHL</sequence>
<evidence type="ECO:0000256" key="4">
    <source>
        <dbReference type="ARBA" id="ARBA00009524"/>
    </source>
</evidence>
<evidence type="ECO:0000256" key="7">
    <source>
        <dbReference type="ARBA" id="ARBA00022840"/>
    </source>
</evidence>
<feature type="binding site" evidence="18">
    <location>
        <position position="216"/>
    </location>
    <ligand>
        <name>(6S)-NADPHX</name>
        <dbReference type="ChEBI" id="CHEBI:64076"/>
    </ligand>
</feature>
<keyword evidence="6 17" id="KW-0547">Nucleotide-binding</keyword>
<evidence type="ECO:0000256" key="6">
    <source>
        <dbReference type="ARBA" id="ARBA00022741"/>
    </source>
</evidence>
<reference evidence="22 23" key="1">
    <citation type="submission" date="2023-07" db="EMBL/GenBank/DDBJ databases">
        <title>Genomic Encyclopedia of Type Strains, Phase IV (KMG-IV): sequencing the most valuable type-strain genomes for metagenomic binning, comparative biology and taxonomic classification.</title>
        <authorList>
            <person name="Goeker M."/>
        </authorList>
    </citation>
    <scope>NUCLEOTIDE SEQUENCE [LARGE SCALE GENOMIC DNA]</scope>
    <source>
        <strain evidence="22 23">DSM 22170</strain>
    </source>
</reference>
<comment type="cofactor">
    <cofactor evidence="17">
        <name>Mg(2+)</name>
        <dbReference type="ChEBI" id="CHEBI:18420"/>
    </cofactor>
</comment>
<comment type="similarity">
    <text evidence="17">Belongs to the NnrD/CARKD family.</text>
</comment>
<dbReference type="CDD" id="cd01171">
    <property type="entry name" value="YXKO-related"/>
    <property type="match status" value="1"/>
</dbReference>
<feature type="binding site" evidence="17">
    <location>
        <position position="394"/>
    </location>
    <ligand>
        <name>(6S)-NADPHX</name>
        <dbReference type="ChEBI" id="CHEBI:64076"/>
    </ligand>
</feature>
<accession>A0ABU1J0E5</accession>
<feature type="binding site" evidence="17">
    <location>
        <position position="514"/>
    </location>
    <ligand>
        <name>(6S)-NADPHX</name>
        <dbReference type="ChEBI" id="CHEBI:64076"/>
    </ligand>
</feature>
<dbReference type="HAMAP" id="MF_01966">
    <property type="entry name" value="NADHX_epimerase"/>
    <property type="match status" value="1"/>
</dbReference>
<comment type="similarity">
    <text evidence="4 19">In the C-terminal section; belongs to the NnrD/CARKD family.</text>
</comment>
<evidence type="ECO:0000256" key="1">
    <source>
        <dbReference type="ARBA" id="ARBA00000013"/>
    </source>
</evidence>
<dbReference type="PIRSF" id="PIRSF017184">
    <property type="entry name" value="Nnr"/>
    <property type="match status" value="1"/>
</dbReference>
<keyword evidence="12 17" id="KW-0456">Lyase</keyword>
<dbReference type="EC" id="5.1.99.6" evidence="19"/>
<dbReference type="PROSITE" id="PS51383">
    <property type="entry name" value="YJEF_C_3"/>
    <property type="match status" value="1"/>
</dbReference>
<dbReference type="Pfam" id="PF03853">
    <property type="entry name" value="YjeF_N"/>
    <property type="match status" value="1"/>
</dbReference>
<comment type="similarity">
    <text evidence="3 19">In the N-terminal section; belongs to the NnrE/AIBP family.</text>
</comment>
<dbReference type="PROSITE" id="PS01050">
    <property type="entry name" value="YJEF_C_2"/>
    <property type="match status" value="1"/>
</dbReference>
<dbReference type="Proteomes" id="UP001185028">
    <property type="component" value="Unassembled WGS sequence"/>
</dbReference>
<keyword evidence="7 17" id="KW-0067">ATP-binding</keyword>
<comment type="catalytic activity">
    <reaction evidence="15 17 19">
        <text>(6S)-NADHX + ADP = AMP + phosphate + NADH + H(+)</text>
        <dbReference type="Rhea" id="RHEA:32223"/>
        <dbReference type="ChEBI" id="CHEBI:15378"/>
        <dbReference type="ChEBI" id="CHEBI:43474"/>
        <dbReference type="ChEBI" id="CHEBI:57945"/>
        <dbReference type="ChEBI" id="CHEBI:64074"/>
        <dbReference type="ChEBI" id="CHEBI:456215"/>
        <dbReference type="ChEBI" id="CHEBI:456216"/>
        <dbReference type="EC" id="4.2.1.136"/>
    </reaction>
</comment>
<evidence type="ECO:0000259" key="21">
    <source>
        <dbReference type="PROSITE" id="PS51385"/>
    </source>
</evidence>
<feature type="binding site" evidence="18">
    <location>
        <begin position="187"/>
        <end position="193"/>
    </location>
    <ligand>
        <name>(6S)-NADPHX</name>
        <dbReference type="ChEBI" id="CHEBI:64076"/>
    </ligand>
</feature>
<comment type="catalytic activity">
    <reaction evidence="16 17 19">
        <text>(6S)-NADPHX + ADP = AMP + phosphate + NADPH + H(+)</text>
        <dbReference type="Rhea" id="RHEA:32235"/>
        <dbReference type="ChEBI" id="CHEBI:15378"/>
        <dbReference type="ChEBI" id="CHEBI:43474"/>
        <dbReference type="ChEBI" id="CHEBI:57783"/>
        <dbReference type="ChEBI" id="CHEBI:64076"/>
        <dbReference type="ChEBI" id="CHEBI:456215"/>
        <dbReference type="ChEBI" id="CHEBI:456216"/>
        <dbReference type="EC" id="4.2.1.136"/>
    </reaction>
</comment>
<feature type="binding site" evidence="18">
    <location>
        <position position="198"/>
    </location>
    <ligand>
        <name>(6S)-NADPHX</name>
        <dbReference type="ChEBI" id="CHEBI:64076"/>
    </ligand>
</feature>
<keyword evidence="11 18" id="KW-0413">Isomerase</keyword>
<feature type="binding site" evidence="17">
    <location>
        <position position="447"/>
    </location>
    <ligand>
        <name>(6S)-NADPHX</name>
        <dbReference type="ChEBI" id="CHEBI:64076"/>
    </ligand>
</feature>
<gene>
    <name evidence="17" type="primary">nnrD</name>
    <name evidence="18" type="synonym">nnrE</name>
    <name evidence="22" type="ORF">JOC58_001970</name>
</gene>